<proteinExistence type="predicted"/>
<dbReference type="EMBL" id="CAKMRJ010000113">
    <property type="protein sequence ID" value="CAH1418799.1"/>
    <property type="molecule type" value="Genomic_DNA"/>
</dbReference>
<sequence length="80" mass="8840">MDQGFTFNERGYTTLHLDFKDTDMDVDRAPDTQKNVESSLSVEVCEEAIVMAQGSEPNMAILPDAVVDVESSKISSPVMR</sequence>
<protein>
    <submittedName>
        <fullName evidence="1">Uncharacterized protein</fullName>
    </submittedName>
</protein>
<organism evidence="1 2">
    <name type="scientific">Lactuca virosa</name>
    <dbReference type="NCBI Taxonomy" id="75947"/>
    <lineage>
        <taxon>Eukaryota</taxon>
        <taxon>Viridiplantae</taxon>
        <taxon>Streptophyta</taxon>
        <taxon>Embryophyta</taxon>
        <taxon>Tracheophyta</taxon>
        <taxon>Spermatophyta</taxon>
        <taxon>Magnoliopsida</taxon>
        <taxon>eudicotyledons</taxon>
        <taxon>Gunneridae</taxon>
        <taxon>Pentapetalae</taxon>
        <taxon>asterids</taxon>
        <taxon>campanulids</taxon>
        <taxon>Asterales</taxon>
        <taxon>Asteraceae</taxon>
        <taxon>Cichorioideae</taxon>
        <taxon>Cichorieae</taxon>
        <taxon>Lactucinae</taxon>
        <taxon>Lactuca</taxon>
    </lineage>
</organism>
<evidence type="ECO:0000313" key="2">
    <source>
        <dbReference type="Proteomes" id="UP001157418"/>
    </source>
</evidence>
<evidence type="ECO:0000313" key="1">
    <source>
        <dbReference type="EMBL" id="CAH1418799.1"/>
    </source>
</evidence>
<name>A0AAU9LYN4_9ASTR</name>
<keyword evidence="2" id="KW-1185">Reference proteome</keyword>
<accession>A0AAU9LYN4</accession>
<gene>
    <name evidence="1" type="ORF">LVIROSA_LOCUS6374</name>
</gene>
<dbReference type="AlphaFoldDB" id="A0AAU9LYN4"/>
<dbReference type="Proteomes" id="UP001157418">
    <property type="component" value="Unassembled WGS sequence"/>
</dbReference>
<comment type="caution">
    <text evidence="1">The sequence shown here is derived from an EMBL/GenBank/DDBJ whole genome shotgun (WGS) entry which is preliminary data.</text>
</comment>
<reference evidence="1 2" key="1">
    <citation type="submission" date="2022-01" db="EMBL/GenBank/DDBJ databases">
        <authorList>
            <person name="Xiong W."/>
            <person name="Schranz E."/>
        </authorList>
    </citation>
    <scope>NUCLEOTIDE SEQUENCE [LARGE SCALE GENOMIC DNA]</scope>
</reference>